<comment type="caution">
    <text evidence="1">The sequence shown here is derived from an EMBL/GenBank/DDBJ whole genome shotgun (WGS) entry which is preliminary data.</text>
</comment>
<dbReference type="Pfam" id="PF12675">
    <property type="entry name" value="DUF3795"/>
    <property type="match status" value="1"/>
</dbReference>
<evidence type="ECO:0000313" key="1">
    <source>
        <dbReference type="EMBL" id="MBC5770824.1"/>
    </source>
</evidence>
<accession>A0A923S7J5</accession>
<dbReference type="InterPro" id="IPR024227">
    <property type="entry name" value="DUF3795"/>
</dbReference>
<dbReference type="AlphaFoldDB" id="A0A923S7J5"/>
<organism evidence="1 2">
    <name type="scientific">Dysosmobacter segnis</name>
    <dbReference type="NCBI Taxonomy" id="2763042"/>
    <lineage>
        <taxon>Bacteria</taxon>
        <taxon>Bacillati</taxon>
        <taxon>Bacillota</taxon>
        <taxon>Clostridia</taxon>
        <taxon>Eubacteriales</taxon>
        <taxon>Oscillospiraceae</taxon>
        <taxon>Dysosmobacter</taxon>
    </lineage>
</organism>
<name>A0A923S7J5_9FIRM</name>
<sequence length="90" mass="10199">MIESRCGLRCSDCNFRESMGCKGCVNMDKPFWADSCPVKSCCEKKGLQHCGECDDFVCPLLHTFAYDMEQSDNGARIEQCQKWCNNNGIQ</sequence>
<dbReference type="EMBL" id="JACOQI010000010">
    <property type="protein sequence ID" value="MBC5770824.1"/>
    <property type="molecule type" value="Genomic_DNA"/>
</dbReference>
<keyword evidence="2" id="KW-1185">Reference proteome</keyword>
<gene>
    <name evidence="1" type="ORF">H8Z83_10925</name>
</gene>
<dbReference type="RefSeq" id="WP_187015055.1">
    <property type="nucleotide sequence ID" value="NZ_JACOQI010000010.1"/>
</dbReference>
<reference evidence="1" key="1">
    <citation type="submission" date="2020-08" db="EMBL/GenBank/DDBJ databases">
        <title>Genome public.</title>
        <authorList>
            <person name="Liu C."/>
            <person name="Sun Q."/>
        </authorList>
    </citation>
    <scope>NUCLEOTIDE SEQUENCE</scope>
    <source>
        <strain evidence="1">BX15</strain>
    </source>
</reference>
<evidence type="ECO:0000313" key="2">
    <source>
        <dbReference type="Proteomes" id="UP000620327"/>
    </source>
</evidence>
<proteinExistence type="predicted"/>
<dbReference type="Proteomes" id="UP000620327">
    <property type="component" value="Unassembled WGS sequence"/>
</dbReference>
<protein>
    <submittedName>
        <fullName evidence="1">DUF3795 domain-containing protein</fullName>
    </submittedName>
</protein>